<accession>A0A2T0Q2W4</accession>
<feature type="transmembrane region" description="Helical" evidence="10">
    <location>
        <begin position="176"/>
        <end position="196"/>
    </location>
</feature>
<dbReference type="InterPro" id="IPR004704">
    <property type="entry name" value="PTS_IID_man"/>
</dbReference>
<dbReference type="EMBL" id="PVZC01000005">
    <property type="protein sequence ID" value="PRX98134.1"/>
    <property type="molecule type" value="Genomic_DNA"/>
</dbReference>
<evidence type="ECO:0000256" key="2">
    <source>
        <dbReference type="ARBA" id="ARBA00022448"/>
    </source>
</evidence>
<dbReference type="GO" id="GO:0016740">
    <property type="term" value="F:transferase activity"/>
    <property type="evidence" value="ECO:0007669"/>
    <property type="project" value="UniProtKB-KW"/>
</dbReference>
<dbReference type="Proteomes" id="UP000237846">
    <property type="component" value="Unassembled WGS sequence"/>
</dbReference>
<dbReference type="GO" id="GO:0005886">
    <property type="term" value="C:plasma membrane"/>
    <property type="evidence" value="ECO:0007669"/>
    <property type="project" value="UniProtKB-SubCell"/>
</dbReference>
<feature type="transmembrane region" description="Helical" evidence="10">
    <location>
        <begin position="135"/>
        <end position="156"/>
    </location>
</feature>
<evidence type="ECO:0000256" key="5">
    <source>
        <dbReference type="ARBA" id="ARBA00022683"/>
    </source>
</evidence>
<feature type="transmembrane region" description="Helical" evidence="10">
    <location>
        <begin position="529"/>
        <end position="546"/>
    </location>
</feature>
<evidence type="ECO:0000256" key="9">
    <source>
        <dbReference type="SAM" id="MobiDB-lite"/>
    </source>
</evidence>
<keyword evidence="3" id="KW-1003">Cell membrane</keyword>
<evidence type="ECO:0000256" key="1">
    <source>
        <dbReference type="ARBA" id="ARBA00004651"/>
    </source>
</evidence>
<keyword evidence="5" id="KW-0598">Phosphotransferase system</keyword>
<feature type="transmembrane region" description="Helical" evidence="10">
    <location>
        <begin position="488"/>
        <end position="507"/>
    </location>
</feature>
<feature type="transmembrane region" description="Helical" evidence="10">
    <location>
        <begin position="72"/>
        <end position="89"/>
    </location>
</feature>
<name>A0A2T0Q2W4_9ACTN</name>
<dbReference type="AlphaFoldDB" id="A0A2T0Q2W4"/>
<dbReference type="InterPro" id="IPR004700">
    <property type="entry name" value="PTS_IIC_man"/>
</dbReference>
<evidence type="ECO:0000256" key="10">
    <source>
        <dbReference type="SAM" id="Phobius"/>
    </source>
</evidence>
<evidence type="ECO:0000256" key="6">
    <source>
        <dbReference type="ARBA" id="ARBA00022692"/>
    </source>
</evidence>
<evidence type="ECO:0000256" key="7">
    <source>
        <dbReference type="ARBA" id="ARBA00022989"/>
    </source>
</evidence>
<dbReference type="PANTHER" id="PTHR32502:SF23">
    <property type="entry name" value="TRANSPORT PROTEIN, PTS SYSTEM"/>
    <property type="match status" value="1"/>
</dbReference>
<evidence type="ECO:0000256" key="3">
    <source>
        <dbReference type="ARBA" id="ARBA00022475"/>
    </source>
</evidence>
<evidence type="ECO:0000256" key="8">
    <source>
        <dbReference type="ARBA" id="ARBA00023136"/>
    </source>
</evidence>
<comment type="subcellular location">
    <subcellularLocation>
        <location evidence="1">Cell membrane</location>
        <topology evidence="1">Multi-pass membrane protein</topology>
    </subcellularLocation>
</comment>
<dbReference type="PANTHER" id="PTHR32502">
    <property type="entry name" value="N-ACETYLGALACTOSAMINE PERMEASE II COMPONENT-RELATED"/>
    <property type="match status" value="1"/>
</dbReference>
<comment type="caution">
    <text evidence="11">The sequence shown here is derived from an EMBL/GenBank/DDBJ whole genome shotgun (WGS) entry which is preliminary data.</text>
</comment>
<gene>
    <name evidence="11" type="ORF">CLV72_105487</name>
</gene>
<organism evidence="11 12">
    <name type="scientific">Allonocardiopsis opalescens</name>
    <dbReference type="NCBI Taxonomy" id="1144618"/>
    <lineage>
        <taxon>Bacteria</taxon>
        <taxon>Bacillati</taxon>
        <taxon>Actinomycetota</taxon>
        <taxon>Actinomycetes</taxon>
        <taxon>Streptosporangiales</taxon>
        <taxon>Allonocardiopsis</taxon>
    </lineage>
</organism>
<dbReference type="InterPro" id="IPR050303">
    <property type="entry name" value="GatZ_KbaZ_carbometab"/>
</dbReference>
<sequence length="576" mass="60682">MTLGQVLLLAFIAGFAYFSRRFMGDLFLERAIVLGPLTGLVLGDLATGLAVGAALELIFIGAADVGGSVPPNLPIGSVLGTAFAITAGLSPEQAMVVAVPAALLGAFGELIAKAVSTVFVTAAERYADRGSGRGVAAMVHLGNFVHFLCIAVPAFLGLQLGTTAVQHLSAAIEGPLQNGLMVAGAVLPALGFALLLNTLSTKMLMPFFFIGFLLAAYTSFGVLGVAALGFMIAAVWIFQKGGVQLVHRGDGDQAEAATYSRRDQRRLFWRSFAVQSAFSFDRMQAMGFTWALLPFLRRLYPDRERFGAALRRHLVFFNSHAWLPGPILALVSDLEAQHAAITAPAAAEARTATAAASDAPSATVTATAVEPAPTRTDTTDDLAGLDAEERAEREHNSVQTIQGVKGSLMGPLAGIGDAAFHGTLRPLFSGISASLALQGNVLAPLVFLIPVNVVHVVIRWVSLSYGFRLGRRLFERIDQTAIKRLMEGASIAGLMGVGALVGTWLSIDTPLQYTQGESVVSLQDMLDQVMPKIIPLGITLLAFWGIRRRVNAMLVLLVLAVVGFGLGALGVLHTGG</sequence>
<keyword evidence="8 10" id="KW-0472">Membrane</keyword>
<reference evidence="11 12" key="1">
    <citation type="submission" date="2018-03" db="EMBL/GenBank/DDBJ databases">
        <title>Genomic Encyclopedia of Archaeal and Bacterial Type Strains, Phase II (KMG-II): from individual species to whole genera.</title>
        <authorList>
            <person name="Goeker M."/>
        </authorList>
    </citation>
    <scope>NUCLEOTIDE SEQUENCE [LARGE SCALE GENOMIC DNA]</scope>
    <source>
        <strain evidence="11 12">DSM 45601</strain>
    </source>
</reference>
<dbReference type="Pfam" id="PF03613">
    <property type="entry name" value="EIID-AGA"/>
    <property type="match status" value="2"/>
</dbReference>
<protein>
    <submittedName>
        <fullName evidence="11">Mannose/fructose/N-acetylgalactosamine-specific phosphotransferase system component IID</fullName>
    </submittedName>
</protein>
<dbReference type="GO" id="GO:0009401">
    <property type="term" value="P:phosphoenolpyruvate-dependent sugar phosphotransferase system"/>
    <property type="evidence" value="ECO:0007669"/>
    <property type="project" value="UniProtKB-KW"/>
</dbReference>
<keyword evidence="11" id="KW-0808">Transferase</keyword>
<proteinExistence type="predicted"/>
<feature type="region of interest" description="Disordered" evidence="9">
    <location>
        <begin position="354"/>
        <end position="380"/>
    </location>
</feature>
<keyword evidence="6 10" id="KW-0812">Transmembrane</keyword>
<dbReference type="PROSITE" id="PS51108">
    <property type="entry name" value="PTS_EIID"/>
    <property type="match status" value="1"/>
</dbReference>
<keyword evidence="4" id="KW-0762">Sugar transport</keyword>
<evidence type="ECO:0000313" key="12">
    <source>
        <dbReference type="Proteomes" id="UP000237846"/>
    </source>
</evidence>
<dbReference type="PROSITE" id="PS51106">
    <property type="entry name" value="PTS_EIIC_TYPE_4"/>
    <property type="match status" value="1"/>
</dbReference>
<dbReference type="RefSeq" id="WP_106248217.1">
    <property type="nucleotide sequence ID" value="NZ_PVZC01000005.1"/>
</dbReference>
<dbReference type="Pfam" id="PF03609">
    <property type="entry name" value="EII-Sor"/>
    <property type="match status" value="1"/>
</dbReference>
<keyword evidence="7 10" id="KW-1133">Transmembrane helix</keyword>
<feature type="transmembrane region" description="Helical" evidence="10">
    <location>
        <begin position="208"/>
        <end position="238"/>
    </location>
</feature>
<evidence type="ECO:0000256" key="4">
    <source>
        <dbReference type="ARBA" id="ARBA00022597"/>
    </source>
</evidence>
<feature type="transmembrane region" description="Helical" evidence="10">
    <location>
        <begin position="553"/>
        <end position="572"/>
    </location>
</feature>
<keyword evidence="2" id="KW-0813">Transport</keyword>
<feature type="compositionally biased region" description="Low complexity" evidence="9">
    <location>
        <begin position="354"/>
        <end position="376"/>
    </location>
</feature>
<feature type="transmembrane region" description="Helical" evidence="10">
    <location>
        <begin position="101"/>
        <end position="123"/>
    </location>
</feature>
<keyword evidence="12" id="KW-1185">Reference proteome</keyword>
<feature type="transmembrane region" description="Helical" evidence="10">
    <location>
        <begin position="441"/>
        <end position="467"/>
    </location>
</feature>
<feature type="transmembrane region" description="Helical" evidence="10">
    <location>
        <begin position="40"/>
        <end position="60"/>
    </location>
</feature>
<dbReference type="OrthoDB" id="9811533at2"/>
<evidence type="ECO:0000313" key="11">
    <source>
        <dbReference type="EMBL" id="PRX98134.1"/>
    </source>
</evidence>